<comment type="function">
    <text evidence="9">Involved in lipopolysaccharide (LPS) biosynthesis. Catalyzes the transfer of 3-deoxy-D-manno-octulosonate (Kdo) residue(s) from CMP-Kdo to lipid IV(A), the tetraacyldisaccharide-1,4'-bisphosphate precursor of lipid A.</text>
</comment>
<dbReference type="GO" id="GO:0005886">
    <property type="term" value="C:plasma membrane"/>
    <property type="evidence" value="ECO:0007669"/>
    <property type="project" value="UniProtKB-SubCell"/>
</dbReference>
<dbReference type="Proteomes" id="UP000636888">
    <property type="component" value="Unassembled WGS sequence"/>
</dbReference>
<dbReference type="FunFam" id="3.40.50.11720:FF:000001">
    <property type="entry name" value="3-deoxy-D-manno-octulosonic acid transferase"/>
    <property type="match status" value="1"/>
</dbReference>
<dbReference type="RefSeq" id="WP_199384845.1">
    <property type="nucleotide sequence ID" value="NZ_JAEMHM010000011.1"/>
</dbReference>
<evidence type="ECO:0000256" key="8">
    <source>
        <dbReference type="PIRSR" id="PIRSR639901-2"/>
    </source>
</evidence>
<evidence type="ECO:0000256" key="5">
    <source>
        <dbReference type="ARBA" id="ARBA00031445"/>
    </source>
</evidence>
<comment type="similarity">
    <text evidence="9">Belongs to the glycosyltransferase group 1 family.</text>
</comment>
<dbReference type="Pfam" id="PF04413">
    <property type="entry name" value="Glycos_transf_N"/>
    <property type="match status" value="1"/>
</dbReference>
<dbReference type="EMBL" id="JAEMHM010000011">
    <property type="protein sequence ID" value="MBJ6725955.1"/>
    <property type="molecule type" value="Genomic_DNA"/>
</dbReference>
<dbReference type="PANTHER" id="PTHR42755">
    <property type="entry name" value="3-DEOXY-MANNO-OCTULOSONATE CYTIDYLYLTRANSFERASE"/>
    <property type="match status" value="1"/>
</dbReference>
<feature type="site" description="Transition state stabilizer" evidence="8">
    <location>
        <position position="211"/>
    </location>
</feature>
<dbReference type="EC" id="2.4.99.12" evidence="2 9"/>
<keyword evidence="9" id="KW-0472">Membrane</keyword>
<proteinExistence type="inferred from homology"/>
<organism evidence="11 12">
    <name type="scientific">Geomesophilobacter sediminis</name>
    <dbReference type="NCBI Taxonomy" id="2798584"/>
    <lineage>
        <taxon>Bacteria</taxon>
        <taxon>Pseudomonadati</taxon>
        <taxon>Thermodesulfobacteriota</taxon>
        <taxon>Desulfuromonadia</taxon>
        <taxon>Geobacterales</taxon>
        <taxon>Geobacteraceae</taxon>
        <taxon>Geomesophilobacter</taxon>
    </lineage>
</organism>
<dbReference type="AlphaFoldDB" id="A0A8J7JMG6"/>
<feature type="active site" description="Proton acceptor" evidence="7">
    <location>
        <position position="64"/>
    </location>
</feature>
<comment type="pathway">
    <text evidence="1 9">Bacterial outer membrane biogenesis; LPS core biosynthesis.</text>
</comment>
<gene>
    <name evidence="11" type="ORF">JFN93_14655</name>
</gene>
<accession>A0A8J7JMG6</accession>
<keyword evidence="9" id="KW-1003">Cell membrane</keyword>
<dbReference type="GO" id="GO:0009245">
    <property type="term" value="P:lipid A biosynthetic process"/>
    <property type="evidence" value="ECO:0007669"/>
    <property type="project" value="TreeGrafter"/>
</dbReference>
<dbReference type="SUPFAM" id="SSF53756">
    <property type="entry name" value="UDP-Glycosyltransferase/glycogen phosphorylase"/>
    <property type="match status" value="1"/>
</dbReference>
<evidence type="ECO:0000313" key="11">
    <source>
        <dbReference type="EMBL" id="MBJ6725955.1"/>
    </source>
</evidence>
<evidence type="ECO:0000259" key="10">
    <source>
        <dbReference type="Pfam" id="PF04413"/>
    </source>
</evidence>
<dbReference type="PANTHER" id="PTHR42755:SF1">
    <property type="entry name" value="3-DEOXY-D-MANNO-OCTULOSONIC ACID TRANSFERASE, MITOCHONDRIAL-RELATED"/>
    <property type="match status" value="1"/>
</dbReference>
<evidence type="ECO:0000256" key="9">
    <source>
        <dbReference type="RuleBase" id="RU365103"/>
    </source>
</evidence>
<dbReference type="Gene3D" id="3.40.50.2000">
    <property type="entry name" value="Glycogen Phosphorylase B"/>
    <property type="match status" value="1"/>
</dbReference>
<evidence type="ECO:0000256" key="3">
    <source>
        <dbReference type="ARBA" id="ARBA00019077"/>
    </source>
</evidence>
<evidence type="ECO:0000256" key="6">
    <source>
        <dbReference type="ARBA" id="ARBA00049183"/>
    </source>
</evidence>
<dbReference type="UniPathway" id="UPA00958"/>
<dbReference type="GO" id="GO:0009244">
    <property type="term" value="P:lipopolysaccharide core region biosynthetic process"/>
    <property type="evidence" value="ECO:0007669"/>
    <property type="project" value="UniProtKB-UniRule"/>
</dbReference>
<comment type="catalytic activity">
    <reaction evidence="6 9">
        <text>lipid IVA (E. coli) + CMP-3-deoxy-beta-D-manno-octulosonate = alpha-Kdo-(2-&gt;6)-lipid IVA (E. coli) + CMP + H(+)</text>
        <dbReference type="Rhea" id="RHEA:28066"/>
        <dbReference type="ChEBI" id="CHEBI:15378"/>
        <dbReference type="ChEBI" id="CHEBI:58603"/>
        <dbReference type="ChEBI" id="CHEBI:60364"/>
        <dbReference type="ChEBI" id="CHEBI:60377"/>
        <dbReference type="ChEBI" id="CHEBI:85987"/>
        <dbReference type="EC" id="2.4.99.12"/>
    </reaction>
</comment>
<keyword evidence="9" id="KW-0448">Lipopolysaccharide biosynthesis</keyword>
<dbReference type="InterPro" id="IPR038107">
    <property type="entry name" value="Glycos_transf_N_sf"/>
</dbReference>
<feature type="domain" description="3-deoxy-D-manno-octulosonic-acid transferase N-terminal" evidence="10">
    <location>
        <begin position="34"/>
        <end position="213"/>
    </location>
</feature>
<evidence type="ECO:0000256" key="7">
    <source>
        <dbReference type="PIRSR" id="PIRSR639901-1"/>
    </source>
</evidence>
<dbReference type="GO" id="GO:0043842">
    <property type="term" value="F:Kdo transferase activity"/>
    <property type="evidence" value="ECO:0007669"/>
    <property type="project" value="UniProtKB-EC"/>
</dbReference>
<evidence type="ECO:0000313" key="12">
    <source>
        <dbReference type="Proteomes" id="UP000636888"/>
    </source>
</evidence>
<dbReference type="Gene3D" id="3.40.50.11720">
    <property type="entry name" value="3-Deoxy-D-manno-octulosonic-acid transferase, N-terminal domain"/>
    <property type="match status" value="1"/>
</dbReference>
<reference evidence="11" key="1">
    <citation type="submission" date="2020-12" db="EMBL/GenBank/DDBJ databases">
        <title>Geomonas sp. Red875, isolated from river sediment.</title>
        <authorList>
            <person name="Xu Z."/>
            <person name="Zhang Z."/>
            <person name="Masuda Y."/>
            <person name="Itoh H."/>
            <person name="Senoo K."/>
        </authorList>
    </citation>
    <scope>NUCLEOTIDE SEQUENCE</scope>
    <source>
        <strain evidence="11">Red875</strain>
    </source>
</reference>
<sequence length="435" mass="47149">MVELLYNLLLFLLLPFILAYHCYRSVTRGRRSALAERFGFIPADELAVVAGKPVIFVHAVSVGETMAAVPLLKGIRGRFPEHRIVLSNVTETGRSVALKSKLADLCIYFPFDFNFAVAGVLDRVRPDLIVIMETEIWPNFIRAARARNIPVVLANGRISDRSLKRYLKLSWFFGPVLREITALCMQTAADGERIGAIGARPDTVRVTGNLKYDLPVQIPSAEAVAVLKEKYRIPAGAFVFTAASTHEGEEGAAVEAYRALVAAGGEHFMILAPRHPERAAAVAELLRKEGVPFRLRSTLDEVTAALPAGSVLLLDTVGELARLYGASDLVFVGGSLVPTGGHNPLEPAACGVAALFGPHMENFREIATGFLGYGAGLQVPDPAGLAADVVALYRDTTRREQMGRQGARLLEESAGATRRHLDVMQEFQRGAVPRG</sequence>
<evidence type="ECO:0000256" key="4">
    <source>
        <dbReference type="ARBA" id="ARBA00022679"/>
    </source>
</evidence>
<evidence type="ECO:0000256" key="2">
    <source>
        <dbReference type="ARBA" id="ARBA00012621"/>
    </source>
</evidence>
<dbReference type="InterPro" id="IPR039901">
    <property type="entry name" value="Kdotransferase"/>
</dbReference>
<comment type="subcellular location">
    <subcellularLocation>
        <location evidence="9">Cell membrane</location>
    </subcellularLocation>
</comment>
<name>A0A8J7JMG6_9BACT</name>
<feature type="site" description="Transition state stabilizer" evidence="8">
    <location>
        <position position="133"/>
    </location>
</feature>
<dbReference type="InterPro" id="IPR007507">
    <property type="entry name" value="Glycos_transf_N"/>
</dbReference>
<evidence type="ECO:0000256" key="1">
    <source>
        <dbReference type="ARBA" id="ARBA00004713"/>
    </source>
</evidence>
<protein>
    <recommendedName>
        <fullName evidence="3 9">3-deoxy-D-manno-octulosonic acid transferase</fullName>
        <shortName evidence="9">Kdo transferase</shortName>
        <ecNumber evidence="2 9">2.4.99.12</ecNumber>
    </recommendedName>
    <alternativeName>
        <fullName evidence="5 9">Lipid IV(A) 3-deoxy-D-manno-octulosonic acid transferase</fullName>
    </alternativeName>
</protein>
<keyword evidence="4 9" id="KW-0808">Transferase</keyword>
<comment type="caution">
    <text evidence="11">The sequence shown here is derived from an EMBL/GenBank/DDBJ whole genome shotgun (WGS) entry which is preliminary data.</text>
</comment>
<keyword evidence="12" id="KW-1185">Reference proteome</keyword>